<evidence type="ECO:0000256" key="5">
    <source>
        <dbReference type="ARBA" id="ARBA00023136"/>
    </source>
</evidence>
<evidence type="ECO:0000256" key="6">
    <source>
        <dbReference type="SAM" id="Phobius"/>
    </source>
</evidence>
<evidence type="ECO:0000256" key="2">
    <source>
        <dbReference type="ARBA" id="ARBA00022448"/>
    </source>
</evidence>
<dbReference type="InterPro" id="IPR011701">
    <property type="entry name" value="MFS"/>
</dbReference>
<dbReference type="InterPro" id="IPR036259">
    <property type="entry name" value="MFS_trans_sf"/>
</dbReference>
<comment type="subcellular location">
    <subcellularLocation>
        <location evidence="1">Membrane</location>
        <topology evidence="1">Multi-pass membrane protein</topology>
    </subcellularLocation>
</comment>
<feature type="transmembrane region" description="Helical" evidence="6">
    <location>
        <begin position="34"/>
        <end position="54"/>
    </location>
</feature>
<evidence type="ECO:0000256" key="4">
    <source>
        <dbReference type="ARBA" id="ARBA00022989"/>
    </source>
</evidence>
<dbReference type="SUPFAM" id="SSF103473">
    <property type="entry name" value="MFS general substrate transporter"/>
    <property type="match status" value="1"/>
</dbReference>
<dbReference type="Gene3D" id="1.20.1250.20">
    <property type="entry name" value="MFS general substrate transporter like domains"/>
    <property type="match status" value="1"/>
</dbReference>
<evidence type="ECO:0000313" key="8">
    <source>
        <dbReference type="EMBL" id="KKL23026.1"/>
    </source>
</evidence>
<feature type="transmembrane region" description="Helical" evidence="6">
    <location>
        <begin position="372"/>
        <end position="391"/>
    </location>
</feature>
<feature type="transmembrane region" description="Helical" evidence="6">
    <location>
        <begin position="411"/>
        <end position="430"/>
    </location>
</feature>
<feature type="transmembrane region" description="Helical" evidence="6">
    <location>
        <begin position="182"/>
        <end position="201"/>
    </location>
</feature>
<dbReference type="PRINTS" id="PR01036">
    <property type="entry name" value="TCRTETB"/>
</dbReference>
<dbReference type="PANTHER" id="PTHR42718:SF9">
    <property type="entry name" value="MAJOR FACILITATOR SUPERFAMILY MULTIDRUG TRANSPORTER MFSC"/>
    <property type="match status" value="1"/>
</dbReference>
<proteinExistence type="predicted"/>
<feature type="transmembrane region" description="Helical" evidence="6">
    <location>
        <begin position="152"/>
        <end position="170"/>
    </location>
</feature>
<feature type="transmembrane region" description="Helical" evidence="6">
    <location>
        <begin position="273"/>
        <end position="296"/>
    </location>
</feature>
<reference evidence="8" key="1">
    <citation type="journal article" date="2015" name="Nature">
        <title>Complex archaea that bridge the gap between prokaryotes and eukaryotes.</title>
        <authorList>
            <person name="Spang A."/>
            <person name="Saw J.H."/>
            <person name="Jorgensen S.L."/>
            <person name="Zaremba-Niedzwiedzka K."/>
            <person name="Martijn J."/>
            <person name="Lind A.E."/>
            <person name="van Eijk R."/>
            <person name="Schleper C."/>
            <person name="Guy L."/>
            <person name="Ettema T.J."/>
        </authorList>
    </citation>
    <scope>NUCLEOTIDE SEQUENCE</scope>
</reference>
<keyword evidence="3 6" id="KW-0812">Transmembrane</keyword>
<keyword evidence="2" id="KW-0813">Transport</keyword>
<dbReference type="GO" id="GO:0016020">
    <property type="term" value="C:membrane"/>
    <property type="evidence" value="ECO:0007669"/>
    <property type="project" value="UniProtKB-SubCell"/>
</dbReference>
<dbReference type="GO" id="GO:0022857">
    <property type="term" value="F:transmembrane transporter activity"/>
    <property type="evidence" value="ECO:0007669"/>
    <property type="project" value="InterPro"/>
</dbReference>
<feature type="transmembrane region" description="Helical" evidence="6">
    <location>
        <begin position="66"/>
        <end position="85"/>
    </location>
</feature>
<feature type="transmembrane region" description="Helical" evidence="6">
    <location>
        <begin position="308"/>
        <end position="327"/>
    </location>
</feature>
<dbReference type="EMBL" id="LAZR01037127">
    <property type="protein sequence ID" value="KKL23026.1"/>
    <property type="molecule type" value="Genomic_DNA"/>
</dbReference>
<feature type="non-terminal residue" evidence="8">
    <location>
        <position position="1"/>
    </location>
</feature>
<accession>A0A0F9DZC5</accession>
<gene>
    <name evidence="8" type="ORF">LCGC14_2429520</name>
</gene>
<dbReference type="CDD" id="cd17321">
    <property type="entry name" value="MFS_MMR_MDR_like"/>
    <property type="match status" value="1"/>
</dbReference>
<evidence type="ECO:0000256" key="1">
    <source>
        <dbReference type="ARBA" id="ARBA00004141"/>
    </source>
</evidence>
<comment type="caution">
    <text evidence="8">The sequence shown here is derived from an EMBL/GenBank/DDBJ whole genome shotgun (WGS) entry which is preliminary data.</text>
</comment>
<dbReference type="AlphaFoldDB" id="A0A0F9DZC5"/>
<protein>
    <recommendedName>
        <fullName evidence="7">Major facilitator superfamily (MFS) profile domain-containing protein</fullName>
    </recommendedName>
</protein>
<organism evidence="8">
    <name type="scientific">marine sediment metagenome</name>
    <dbReference type="NCBI Taxonomy" id="412755"/>
    <lineage>
        <taxon>unclassified sequences</taxon>
        <taxon>metagenomes</taxon>
        <taxon>ecological metagenomes</taxon>
    </lineage>
</organism>
<feature type="transmembrane region" description="Helical" evidence="6">
    <location>
        <begin position="207"/>
        <end position="224"/>
    </location>
</feature>
<feature type="transmembrane region" description="Helical" evidence="6">
    <location>
        <begin position="124"/>
        <end position="146"/>
    </location>
</feature>
<evidence type="ECO:0000259" key="7">
    <source>
        <dbReference type="PROSITE" id="PS50850"/>
    </source>
</evidence>
<feature type="transmembrane region" description="Helical" evidence="6">
    <location>
        <begin position="245"/>
        <end position="267"/>
    </location>
</feature>
<dbReference type="Pfam" id="PF07690">
    <property type="entry name" value="MFS_1"/>
    <property type="match status" value="1"/>
</dbReference>
<name>A0A0F9DZC5_9ZZZZ</name>
<sequence length="449" mass="46569">TLPLAVTIFFSVLNGVMFNVAIPEIASTFGLIPSQVSWVMTAYMVTFALGALIYGKLADSIPVKRLITTGLVLLNLGSVLGFFAGNYPLLIAARVLQASGGAAIPALAMLVATRYFPQEHKGRVLGVIAATVSVAAGVGPIMGGFITDALHWRFLFLVTLLTLCTLPFLRAMLPSEEPRPKVFDLIGCVLIVSGVGCLLVAVTQGLLTLGLVSLIILAGFIYRIQTVSDPFIHPMLFKIASYRNTIIVTVLTTGGMFGVMFATPIMLSDLWGMGAGGIGLVMFPGAISAAVMGRVGGGMVDTLGGKRMILVGALVLAIGHLASSTAVGSAPGVFAAVLVLSYVGFSFLQSALPHTVSSAIPPEHTGVAMGTYSMFFFSSGSFFASVIGRVLDAGQTEMTLNPLSPFTEARLYSNVFFVLAVIVVIAAVFFRLSGATSSGGAASGGGHAS</sequence>
<feature type="transmembrane region" description="Helical" evidence="6">
    <location>
        <begin position="91"/>
        <end position="112"/>
    </location>
</feature>
<dbReference type="PROSITE" id="PS50850">
    <property type="entry name" value="MFS"/>
    <property type="match status" value="1"/>
</dbReference>
<dbReference type="PANTHER" id="PTHR42718">
    <property type="entry name" value="MAJOR FACILITATOR SUPERFAMILY MULTIDRUG TRANSPORTER MFSC"/>
    <property type="match status" value="1"/>
</dbReference>
<dbReference type="InterPro" id="IPR020846">
    <property type="entry name" value="MFS_dom"/>
</dbReference>
<dbReference type="Gene3D" id="1.20.1720.10">
    <property type="entry name" value="Multidrug resistance protein D"/>
    <property type="match status" value="1"/>
</dbReference>
<keyword evidence="5 6" id="KW-0472">Membrane</keyword>
<keyword evidence="4 6" id="KW-1133">Transmembrane helix</keyword>
<feature type="domain" description="Major facilitator superfamily (MFS) profile" evidence="7">
    <location>
        <begin position="1"/>
        <end position="438"/>
    </location>
</feature>
<evidence type="ECO:0000256" key="3">
    <source>
        <dbReference type="ARBA" id="ARBA00022692"/>
    </source>
</evidence>